<dbReference type="EMBL" id="JBGMDY010000001">
    <property type="protein sequence ID" value="KAL2349091.1"/>
    <property type="molecule type" value="Genomic_DNA"/>
</dbReference>
<dbReference type="PANTHER" id="PTHR48047:SF28">
    <property type="entry name" value="F11M15.8 PROTEIN"/>
    <property type="match status" value="1"/>
</dbReference>
<sequence>MSGEGEGEGRGRGKGKGKVHILMFPYPAQGHILALLDLTHHLALAGLTITILITPKNLPILNPLLSSHPPNTIQTLLLPFPPHPNIPAHVENLRHLSNAGNYPVINALSKLQPQIIHWFSTHPNPPLALISDFFLGWTHHLAAHLAIPRIAFYGVSAFLANVLHHCWRNPDLLNATSLVHFPHLPGTPSFERDHLPSVFLRYRESDPESDLVRESFLSNHAAWGSVLNTFRAFEGPHLGRFPRAFAVGPLGSERAEAQPERGSEILEWLDAVEEESSVLYVCFGSQKLLKKEQMEALALGLERSQTRFLWVVKTPSTEDQLEKGYGLLPEGFEGRVAGRGLVVKGWAPQVAILSHRAVGGFLSHCGWNSVMEGMLSGVAIVGWPMEADQFVNASLVVEERGVGVRVCSGADSVPDPDHLAGTVAEVMTAHSPQKIKANLMREEAIRAVSQGGDSSLDLDHLVKALLQLAR</sequence>
<evidence type="ECO:0000313" key="5">
    <source>
        <dbReference type="Proteomes" id="UP001603857"/>
    </source>
</evidence>
<dbReference type="InterPro" id="IPR002213">
    <property type="entry name" value="UDP_glucos_trans"/>
</dbReference>
<organism evidence="4 5">
    <name type="scientific">Flemingia macrophylla</name>
    <dbReference type="NCBI Taxonomy" id="520843"/>
    <lineage>
        <taxon>Eukaryota</taxon>
        <taxon>Viridiplantae</taxon>
        <taxon>Streptophyta</taxon>
        <taxon>Embryophyta</taxon>
        <taxon>Tracheophyta</taxon>
        <taxon>Spermatophyta</taxon>
        <taxon>Magnoliopsida</taxon>
        <taxon>eudicotyledons</taxon>
        <taxon>Gunneridae</taxon>
        <taxon>Pentapetalae</taxon>
        <taxon>rosids</taxon>
        <taxon>fabids</taxon>
        <taxon>Fabales</taxon>
        <taxon>Fabaceae</taxon>
        <taxon>Papilionoideae</taxon>
        <taxon>50 kb inversion clade</taxon>
        <taxon>NPAAA clade</taxon>
        <taxon>indigoferoid/millettioid clade</taxon>
        <taxon>Phaseoleae</taxon>
        <taxon>Flemingia</taxon>
    </lineage>
</organism>
<gene>
    <name evidence="4" type="ORF">Fmac_003091</name>
</gene>
<evidence type="ECO:0000256" key="3">
    <source>
        <dbReference type="ARBA" id="ARBA00022679"/>
    </source>
</evidence>
<reference evidence="4 5" key="1">
    <citation type="submission" date="2024-08" db="EMBL/GenBank/DDBJ databases">
        <title>Insights into the chromosomal genome structure of Flemingia macrophylla.</title>
        <authorList>
            <person name="Ding Y."/>
            <person name="Zhao Y."/>
            <person name="Bi W."/>
            <person name="Wu M."/>
            <person name="Zhao G."/>
            <person name="Gong Y."/>
            <person name="Li W."/>
            <person name="Zhang P."/>
        </authorList>
    </citation>
    <scope>NUCLEOTIDE SEQUENCE [LARGE SCALE GENOMIC DNA]</scope>
    <source>
        <strain evidence="4">DYQJB</strain>
        <tissue evidence="4">Leaf</tissue>
    </source>
</reference>
<evidence type="ECO:0000256" key="2">
    <source>
        <dbReference type="ARBA" id="ARBA00022676"/>
    </source>
</evidence>
<dbReference type="PANTHER" id="PTHR48047">
    <property type="entry name" value="GLYCOSYLTRANSFERASE"/>
    <property type="match status" value="1"/>
</dbReference>
<dbReference type="FunFam" id="3.40.50.2000:FF:000064">
    <property type="entry name" value="Glycosyltransferase"/>
    <property type="match status" value="1"/>
</dbReference>
<dbReference type="Gene3D" id="3.40.50.2000">
    <property type="entry name" value="Glycogen Phosphorylase B"/>
    <property type="match status" value="2"/>
</dbReference>
<evidence type="ECO:0000313" key="4">
    <source>
        <dbReference type="EMBL" id="KAL2349091.1"/>
    </source>
</evidence>
<keyword evidence="3" id="KW-0808">Transferase</keyword>
<dbReference type="SUPFAM" id="SSF53756">
    <property type="entry name" value="UDP-Glycosyltransferase/glycogen phosphorylase"/>
    <property type="match status" value="1"/>
</dbReference>
<name>A0ABD1NLS8_9FABA</name>
<keyword evidence="2" id="KW-0328">Glycosyltransferase</keyword>
<dbReference type="Proteomes" id="UP001603857">
    <property type="component" value="Unassembled WGS sequence"/>
</dbReference>
<accession>A0ABD1NLS8</accession>
<comment type="caution">
    <text evidence="4">The sequence shown here is derived from an EMBL/GenBank/DDBJ whole genome shotgun (WGS) entry which is preliminary data.</text>
</comment>
<dbReference type="Pfam" id="PF00201">
    <property type="entry name" value="UDPGT"/>
    <property type="match status" value="1"/>
</dbReference>
<evidence type="ECO:0000256" key="1">
    <source>
        <dbReference type="ARBA" id="ARBA00009995"/>
    </source>
</evidence>
<proteinExistence type="inferred from homology"/>
<dbReference type="CDD" id="cd03784">
    <property type="entry name" value="GT1_Gtf-like"/>
    <property type="match status" value="1"/>
</dbReference>
<dbReference type="AlphaFoldDB" id="A0ABD1NLS8"/>
<protein>
    <submittedName>
        <fullName evidence="4">Uncharacterized protein</fullName>
    </submittedName>
</protein>
<keyword evidence="5" id="KW-1185">Reference proteome</keyword>
<comment type="similarity">
    <text evidence="1">Belongs to the UDP-glycosyltransferase family.</text>
</comment>
<dbReference type="GO" id="GO:0016757">
    <property type="term" value="F:glycosyltransferase activity"/>
    <property type="evidence" value="ECO:0007669"/>
    <property type="project" value="UniProtKB-KW"/>
</dbReference>